<organism evidence="1 2">
    <name type="scientific">Hibiscus sabdariffa</name>
    <name type="common">roselle</name>
    <dbReference type="NCBI Taxonomy" id="183260"/>
    <lineage>
        <taxon>Eukaryota</taxon>
        <taxon>Viridiplantae</taxon>
        <taxon>Streptophyta</taxon>
        <taxon>Embryophyta</taxon>
        <taxon>Tracheophyta</taxon>
        <taxon>Spermatophyta</taxon>
        <taxon>Magnoliopsida</taxon>
        <taxon>eudicotyledons</taxon>
        <taxon>Gunneridae</taxon>
        <taxon>Pentapetalae</taxon>
        <taxon>rosids</taxon>
        <taxon>malvids</taxon>
        <taxon>Malvales</taxon>
        <taxon>Malvaceae</taxon>
        <taxon>Malvoideae</taxon>
        <taxon>Hibiscus</taxon>
    </lineage>
</organism>
<keyword evidence="2" id="KW-1185">Reference proteome</keyword>
<reference evidence="1 2" key="1">
    <citation type="journal article" date="2024" name="G3 (Bethesda)">
        <title>Genome assembly of Hibiscus sabdariffa L. provides insights into metabolisms of medicinal natural products.</title>
        <authorList>
            <person name="Kim T."/>
        </authorList>
    </citation>
    <scope>NUCLEOTIDE SEQUENCE [LARGE SCALE GENOMIC DNA]</scope>
    <source>
        <strain evidence="1">TK-2024</strain>
        <tissue evidence="1">Old leaves</tissue>
    </source>
</reference>
<dbReference type="EMBL" id="JBBPBM010000013">
    <property type="protein sequence ID" value="KAK8561098.1"/>
    <property type="molecule type" value="Genomic_DNA"/>
</dbReference>
<accession>A0ABR2EGH0</accession>
<evidence type="ECO:0000313" key="1">
    <source>
        <dbReference type="EMBL" id="KAK8561098.1"/>
    </source>
</evidence>
<evidence type="ECO:0000313" key="2">
    <source>
        <dbReference type="Proteomes" id="UP001472677"/>
    </source>
</evidence>
<protein>
    <submittedName>
        <fullName evidence="1">Uncharacterized protein</fullName>
    </submittedName>
</protein>
<proteinExistence type="predicted"/>
<gene>
    <name evidence="1" type="ORF">V6N12_048173</name>
</gene>
<dbReference type="Gene3D" id="3.30.559.10">
    <property type="entry name" value="Chloramphenicol acetyltransferase-like domain"/>
    <property type="match status" value="1"/>
</dbReference>
<comment type="caution">
    <text evidence="1">The sequence shown here is derived from an EMBL/GenBank/DDBJ whole genome shotgun (WGS) entry which is preliminary data.</text>
</comment>
<sequence>MIISNRFVQGFVIVRSNRSSVTGDPFGVQLNVSNCGGFDDVRVQIEKHRINRKNRDVDIGNKVQTSRIEALSAFIWSHSITSTKANTKHGDEDICFYAIVHAENLGRRFNLPLPDHSFGNLFRIVMPLSRSRNDSEKGQANN</sequence>
<dbReference type="InterPro" id="IPR023213">
    <property type="entry name" value="CAT-like_dom_sf"/>
</dbReference>
<name>A0ABR2EGH0_9ROSI</name>
<dbReference type="Proteomes" id="UP001472677">
    <property type="component" value="Unassembled WGS sequence"/>
</dbReference>